<dbReference type="Pfam" id="PF26135">
    <property type="entry name" value="YuzI"/>
    <property type="match status" value="1"/>
</dbReference>
<feature type="transmembrane region" description="Helical" evidence="1">
    <location>
        <begin position="47"/>
        <end position="66"/>
    </location>
</feature>
<name>A0A1E4R376_9BACI</name>
<dbReference type="OrthoDB" id="2736515at2"/>
<proteinExistence type="predicted"/>
<organism evidence="2 3">
    <name type="scientific">Lysinibacillus fusiformis</name>
    <dbReference type="NCBI Taxonomy" id="28031"/>
    <lineage>
        <taxon>Bacteria</taxon>
        <taxon>Bacillati</taxon>
        <taxon>Bacillota</taxon>
        <taxon>Bacilli</taxon>
        <taxon>Bacillales</taxon>
        <taxon>Bacillaceae</taxon>
        <taxon>Lysinibacillus</taxon>
    </lineage>
</organism>
<keyword evidence="1" id="KW-0812">Transmembrane</keyword>
<dbReference type="Proteomes" id="UP000094784">
    <property type="component" value="Unassembled WGS sequence"/>
</dbReference>
<dbReference type="InterPro" id="IPR058887">
    <property type="entry name" value="YuzI-like"/>
</dbReference>
<feature type="transmembrane region" description="Helical" evidence="1">
    <location>
        <begin position="5"/>
        <end position="27"/>
    </location>
</feature>
<dbReference type="RefSeq" id="WP_025116801.1">
    <property type="nucleotide sequence ID" value="NZ_JBIWDD010000009.1"/>
</dbReference>
<dbReference type="EMBL" id="MECQ01000001">
    <property type="protein sequence ID" value="ODV54914.1"/>
    <property type="molecule type" value="Genomic_DNA"/>
</dbReference>
<protein>
    <submittedName>
        <fullName evidence="2">Uncharacterized protein</fullName>
    </submittedName>
</protein>
<comment type="caution">
    <text evidence="2">The sequence shown here is derived from an EMBL/GenBank/DDBJ whole genome shotgun (WGS) entry which is preliminary data.</text>
</comment>
<evidence type="ECO:0000313" key="3">
    <source>
        <dbReference type="Proteomes" id="UP000094784"/>
    </source>
</evidence>
<sequence>MFRLFLFLVSYGLMILSVGNLILYLNYRTLGYSWKVVFKFIFQTTEFYMAVGACIIICAVVLDIGFDRTSDKL</sequence>
<evidence type="ECO:0000256" key="1">
    <source>
        <dbReference type="SAM" id="Phobius"/>
    </source>
</evidence>
<keyword evidence="1" id="KW-1133">Transmembrane helix</keyword>
<accession>A0A1E4R376</accession>
<gene>
    <name evidence="2" type="ORF">BG258_02920</name>
</gene>
<dbReference type="AlphaFoldDB" id="A0A1E4R376"/>
<evidence type="ECO:0000313" key="2">
    <source>
        <dbReference type="EMBL" id="ODV54914.1"/>
    </source>
</evidence>
<keyword evidence="1" id="KW-0472">Membrane</keyword>
<reference evidence="2 3" key="1">
    <citation type="submission" date="2016-09" db="EMBL/GenBank/DDBJ databases">
        <title>Draft genome sequence of the soil isolate, Lysinibacillus fusiformis M5, a potential hypoxanthine producer.</title>
        <authorList>
            <person name="Gallegos-Monterrosa R."/>
            <person name="Maroti G."/>
            <person name="Balint B."/>
            <person name="Kovacs A.T."/>
        </authorList>
    </citation>
    <scope>NUCLEOTIDE SEQUENCE [LARGE SCALE GENOMIC DNA]</scope>
    <source>
        <strain evidence="2 3">M5</strain>
    </source>
</reference>